<proteinExistence type="predicted"/>
<comment type="caution">
    <text evidence="1">The sequence shown here is derived from an EMBL/GenBank/DDBJ whole genome shotgun (WGS) entry which is preliminary data.</text>
</comment>
<dbReference type="OrthoDB" id="345324at2759"/>
<dbReference type="AlphaFoldDB" id="A0A1D3D7P4"/>
<dbReference type="GeneID" id="34619708"/>
<evidence type="ECO:0000313" key="1">
    <source>
        <dbReference type="EMBL" id="OEH79473.1"/>
    </source>
</evidence>
<dbReference type="VEuPathDB" id="ToxoDB:cyc_02941"/>
<evidence type="ECO:0000313" key="2">
    <source>
        <dbReference type="Proteomes" id="UP000095192"/>
    </source>
</evidence>
<dbReference type="EMBL" id="JROU02000376">
    <property type="protein sequence ID" value="OEH79473.1"/>
    <property type="molecule type" value="Genomic_DNA"/>
</dbReference>
<gene>
    <name evidence="1" type="ORF">cyc_02941</name>
</gene>
<organism evidence="1 2">
    <name type="scientific">Cyclospora cayetanensis</name>
    <dbReference type="NCBI Taxonomy" id="88456"/>
    <lineage>
        <taxon>Eukaryota</taxon>
        <taxon>Sar</taxon>
        <taxon>Alveolata</taxon>
        <taxon>Apicomplexa</taxon>
        <taxon>Conoidasida</taxon>
        <taxon>Coccidia</taxon>
        <taxon>Eucoccidiorida</taxon>
        <taxon>Eimeriorina</taxon>
        <taxon>Eimeriidae</taxon>
        <taxon>Cyclospora</taxon>
    </lineage>
</organism>
<keyword evidence="2" id="KW-1185">Reference proteome</keyword>
<accession>A0A1D3D7P4</accession>
<sequence length="175" mass="19342">MEQSAYPSPYPAYTETYLTPDGYNHGGNMNNGLQMNAMAYYAGGPDPSLSCAPSVGSMIRQGNEVEVHRFDPTPVYNYQPSCAPPLYQPAPATYGSMYTDPSMQTFSQAFEGNFPFYDTLANSGMPQGYHIAMQGFPEAVEARKAIKKQISTPAEMIQKAEQKKPQQRRRPIACC</sequence>
<dbReference type="VEuPathDB" id="ToxoDB:LOC34619708"/>
<protein>
    <submittedName>
        <fullName evidence="1">Uncharacterized protein</fullName>
    </submittedName>
</protein>
<reference evidence="1 2" key="1">
    <citation type="journal article" date="2016" name="BMC Genomics">
        <title>Comparative genomics reveals Cyclospora cayetanensis possesses coccidia-like metabolism and invasion components but unique surface antigens.</title>
        <authorList>
            <person name="Liu S."/>
            <person name="Wang L."/>
            <person name="Zheng H."/>
            <person name="Xu Z."/>
            <person name="Roellig D.M."/>
            <person name="Li N."/>
            <person name="Frace M.A."/>
            <person name="Tang K."/>
            <person name="Arrowood M.J."/>
            <person name="Moss D.M."/>
            <person name="Zhang L."/>
            <person name="Feng Y."/>
            <person name="Xiao L."/>
        </authorList>
    </citation>
    <scope>NUCLEOTIDE SEQUENCE [LARGE SCALE GENOMIC DNA]</scope>
    <source>
        <strain evidence="1 2">CHN_HEN01</strain>
    </source>
</reference>
<name>A0A1D3D7P4_9EIME</name>
<dbReference type="Proteomes" id="UP000095192">
    <property type="component" value="Unassembled WGS sequence"/>
</dbReference>